<name>A0A6J4I1D0_9CHLR</name>
<reference evidence="1" key="1">
    <citation type="submission" date="2020-02" db="EMBL/GenBank/DDBJ databases">
        <authorList>
            <person name="Meier V. D."/>
        </authorList>
    </citation>
    <scope>NUCLEOTIDE SEQUENCE</scope>
    <source>
        <strain evidence="1">AVDCRST_MAG93</strain>
    </source>
</reference>
<dbReference type="AlphaFoldDB" id="A0A6J4I1D0"/>
<feature type="non-terminal residue" evidence="1">
    <location>
        <position position="41"/>
    </location>
</feature>
<sequence length="41" mass="4242">DANAGDIAALPRRHLAGSNLKYGLALSTARGRSCSLGNLFL</sequence>
<protein>
    <submittedName>
        <fullName evidence="1">Uncharacterized protein</fullName>
    </submittedName>
</protein>
<proteinExistence type="predicted"/>
<dbReference type="EMBL" id="CADCTR010000433">
    <property type="protein sequence ID" value="CAA9239953.1"/>
    <property type="molecule type" value="Genomic_DNA"/>
</dbReference>
<evidence type="ECO:0000313" key="1">
    <source>
        <dbReference type="EMBL" id="CAA9239953.1"/>
    </source>
</evidence>
<gene>
    <name evidence="1" type="ORF">AVDCRST_MAG93-1281</name>
</gene>
<accession>A0A6J4I1D0</accession>
<organism evidence="1">
    <name type="scientific">uncultured Chloroflexia bacterium</name>
    <dbReference type="NCBI Taxonomy" id="1672391"/>
    <lineage>
        <taxon>Bacteria</taxon>
        <taxon>Bacillati</taxon>
        <taxon>Chloroflexota</taxon>
        <taxon>Chloroflexia</taxon>
        <taxon>environmental samples</taxon>
    </lineage>
</organism>
<feature type="non-terminal residue" evidence="1">
    <location>
        <position position="1"/>
    </location>
</feature>